<dbReference type="EC" id="2.7.1.148" evidence="6"/>
<organism evidence="8 9">
    <name type="scientific">Candidatus Hydrogenisulfobacillus filiaventi</name>
    <dbReference type="NCBI Taxonomy" id="2707344"/>
    <lineage>
        <taxon>Bacteria</taxon>
        <taxon>Bacillati</taxon>
        <taxon>Bacillota</taxon>
        <taxon>Clostridia</taxon>
        <taxon>Eubacteriales</taxon>
        <taxon>Clostridiales Family XVII. Incertae Sedis</taxon>
        <taxon>Candidatus Hydrogenisulfobacillus</taxon>
    </lineage>
</organism>
<feature type="binding site" evidence="6">
    <location>
        <begin position="98"/>
        <end position="108"/>
    </location>
    <ligand>
        <name>ATP</name>
        <dbReference type="ChEBI" id="CHEBI:30616"/>
    </ligand>
</feature>
<dbReference type="Gene3D" id="3.30.70.890">
    <property type="entry name" value="GHMP kinase, C-terminal domain"/>
    <property type="match status" value="1"/>
</dbReference>
<dbReference type="AlphaFoldDB" id="A0A6F8ZKB2"/>
<comment type="function">
    <text evidence="6">Catalyzes the phosphorylation of the position 2 hydroxy group of 4-diphosphocytidyl-2C-methyl-D-erythritol.</text>
</comment>
<reference evidence="8 9" key="1">
    <citation type="submission" date="2020-02" db="EMBL/GenBank/DDBJ databases">
        <authorList>
            <person name="Hogendoorn C."/>
        </authorList>
    </citation>
    <scope>NUCLEOTIDE SEQUENCE [LARGE SCALE GENOMIC DNA]</scope>
    <source>
        <strain evidence="8">R501</strain>
    </source>
</reference>
<dbReference type="SUPFAM" id="SSF54211">
    <property type="entry name" value="Ribosomal protein S5 domain 2-like"/>
    <property type="match status" value="1"/>
</dbReference>
<keyword evidence="5 6" id="KW-0067">ATP-binding</keyword>
<dbReference type="SUPFAM" id="SSF55060">
    <property type="entry name" value="GHMP Kinase, C-terminal domain"/>
    <property type="match status" value="1"/>
</dbReference>
<dbReference type="Proteomes" id="UP000503399">
    <property type="component" value="Chromosome"/>
</dbReference>
<name>A0A6F8ZKB2_9FIRM</name>
<dbReference type="UniPathway" id="UPA00056">
    <property type="reaction ID" value="UER00094"/>
</dbReference>
<proteinExistence type="inferred from homology"/>
<dbReference type="Gene3D" id="3.30.230.10">
    <property type="match status" value="1"/>
</dbReference>
<dbReference type="InterPro" id="IPR004424">
    <property type="entry name" value="IspE"/>
</dbReference>
<dbReference type="InterPro" id="IPR014721">
    <property type="entry name" value="Ribsml_uS5_D2-typ_fold_subgr"/>
</dbReference>
<dbReference type="PANTHER" id="PTHR43527">
    <property type="entry name" value="4-DIPHOSPHOCYTIDYL-2-C-METHYL-D-ERYTHRITOL KINASE, CHLOROPLASTIC"/>
    <property type="match status" value="1"/>
</dbReference>
<feature type="active site" evidence="6">
    <location>
        <position position="139"/>
    </location>
</feature>
<keyword evidence="6" id="KW-0414">Isoprene biosynthesis</keyword>
<protein>
    <recommendedName>
        <fullName evidence="1 6">4-diphosphocytidyl-2-C-methyl-D-erythritol kinase</fullName>
        <shortName evidence="6">CMK</shortName>
        <ecNumber evidence="6">2.7.1.148</ecNumber>
    </recommendedName>
    <alternativeName>
        <fullName evidence="6">4-(cytidine-5'-diphospho)-2-C-methyl-D-erythritol kinase</fullName>
    </alternativeName>
</protein>
<evidence type="ECO:0000256" key="6">
    <source>
        <dbReference type="HAMAP-Rule" id="MF_00061"/>
    </source>
</evidence>
<dbReference type="HAMAP" id="MF_00061">
    <property type="entry name" value="IspE"/>
    <property type="match status" value="1"/>
</dbReference>
<evidence type="ECO:0000313" key="9">
    <source>
        <dbReference type="Proteomes" id="UP000503399"/>
    </source>
</evidence>
<dbReference type="InterPro" id="IPR020568">
    <property type="entry name" value="Ribosomal_Su5_D2-typ_SF"/>
</dbReference>
<dbReference type="GO" id="GO:0050515">
    <property type="term" value="F:4-(cytidine 5'-diphospho)-2-C-methyl-D-erythritol kinase activity"/>
    <property type="evidence" value="ECO:0007669"/>
    <property type="project" value="UniProtKB-UniRule"/>
</dbReference>
<dbReference type="PIRSF" id="PIRSF010376">
    <property type="entry name" value="IspE"/>
    <property type="match status" value="1"/>
</dbReference>
<keyword evidence="2 6" id="KW-0808">Transferase</keyword>
<evidence type="ECO:0000313" key="8">
    <source>
        <dbReference type="EMBL" id="CAB1130123.1"/>
    </source>
</evidence>
<dbReference type="InterPro" id="IPR036554">
    <property type="entry name" value="GHMP_kinase_C_sf"/>
</dbReference>
<evidence type="ECO:0000259" key="7">
    <source>
        <dbReference type="Pfam" id="PF00288"/>
    </source>
</evidence>
<dbReference type="GO" id="GO:0005524">
    <property type="term" value="F:ATP binding"/>
    <property type="evidence" value="ECO:0007669"/>
    <property type="project" value="UniProtKB-UniRule"/>
</dbReference>
<accession>A0A6F8ZKB2</accession>
<gene>
    <name evidence="6 8" type="primary">ispE</name>
    <name evidence="8" type="ORF">R50_2631</name>
</gene>
<feature type="domain" description="GHMP kinase N-terminal" evidence="7">
    <location>
        <begin position="70"/>
        <end position="146"/>
    </location>
</feature>
<dbReference type="PANTHER" id="PTHR43527:SF2">
    <property type="entry name" value="4-DIPHOSPHOCYTIDYL-2-C-METHYL-D-ERYTHRITOL KINASE, CHLOROPLASTIC"/>
    <property type="match status" value="1"/>
</dbReference>
<comment type="catalytic activity">
    <reaction evidence="6">
        <text>4-CDP-2-C-methyl-D-erythritol + ATP = 4-CDP-2-C-methyl-D-erythritol 2-phosphate + ADP + H(+)</text>
        <dbReference type="Rhea" id="RHEA:18437"/>
        <dbReference type="ChEBI" id="CHEBI:15378"/>
        <dbReference type="ChEBI" id="CHEBI:30616"/>
        <dbReference type="ChEBI" id="CHEBI:57823"/>
        <dbReference type="ChEBI" id="CHEBI:57919"/>
        <dbReference type="ChEBI" id="CHEBI:456216"/>
        <dbReference type="EC" id="2.7.1.148"/>
    </reaction>
</comment>
<dbReference type="EMBL" id="LR778114">
    <property type="protein sequence ID" value="CAB1130123.1"/>
    <property type="molecule type" value="Genomic_DNA"/>
</dbReference>
<evidence type="ECO:0000256" key="4">
    <source>
        <dbReference type="ARBA" id="ARBA00022777"/>
    </source>
</evidence>
<dbReference type="GO" id="GO:0016114">
    <property type="term" value="P:terpenoid biosynthetic process"/>
    <property type="evidence" value="ECO:0007669"/>
    <property type="project" value="InterPro"/>
</dbReference>
<evidence type="ECO:0000256" key="1">
    <source>
        <dbReference type="ARBA" id="ARBA00017473"/>
    </source>
</evidence>
<comment type="pathway">
    <text evidence="6">Isoprenoid biosynthesis; isopentenyl diphosphate biosynthesis via DXP pathway; isopentenyl diphosphate from 1-deoxy-D-xylulose 5-phosphate: step 3/6.</text>
</comment>
<keyword evidence="9" id="KW-1185">Reference proteome</keyword>
<keyword evidence="4 6" id="KW-0418">Kinase</keyword>
<feature type="active site" evidence="6">
    <location>
        <position position="15"/>
    </location>
</feature>
<sequence>MTEPGAGQIWRAPAKVNLGLRVGRRAAGSPYHPLDSLMVALDLADELAVEPGPGEGLLLVVEGAAIPGPNLVERAWRWYRELGGPATGLRVVLHKRIPVAAGLGGGSSDAAALLRGLAGGRTDAPWLDGSRAGPALGMDVPFFLSGRPAARVGGFGERVAPAPGPPAAWGVLLARPALAVSTARVFAAYDAAGLGPSASVDPVAAALATGRLPEALPNDLESALYAAHPELSGFRERLNAALAATGLRYVLGLSGSGPTFVALVPEAPPGSAAAAVLEAAMAPVAPWFRLTRCGA</sequence>
<comment type="similarity">
    <text evidence="6">Belongs to the GHMP kinase family. IspE subfamily.</text>
</comment>
<dbReference type="GO" id="GO:0019288">
    <property type="term" value="P:isopentenyl diphosphate biosynthetic process, methylerythritol 4-phosphate pathway"/>
    <property type="evidence" value="ECO:0007669"/>
    <property type="project" value="UniProtKB-UniRule"/>
</dbReference>
<evidence type="ECO:0000256" key="3">
    <source>
        <dbReference type="ARBA" id="ARBA00022741"/>
    </source>
</evidence>
<dbReference type="Pfam" id="PF00288">
    <property type="entry name" value="GHMP_kinases_N"/>
    <property type="match status" value="1"/>
</dbReference>
<evidence type="ECO:0000256" key="2">
    <source>
        <dbReference type="ARBA" id="ARBA00022679"/>
    </source>
</evidence>
<dbReference type="KEGG" id="hfv:R50_2631"/>
<keyword evidence="3 6" id="KW-0547">Nucleotide-binding</keyword>
<dbReference type="InterPro" id="IPR006204">
    <property type="entry name" value="GHMP_kinase_N_dom"/>
</dbReference>
<evidence type="ECO:0000256" key="5">
    <source>
        <dbReference type="ARBA" id="ARBA00022840"/>
    </source>
</evidence>